<comment type="cofactor">
    <cofactor evidence="2 11">
        <name>FAD</name>
        <dbReference type="ChEBI" id="CHEBI:57692"/>
    </cofactor>
</comment>
<dbReference type="GO" id="GO:0005737">
    <property type="term" value="C:cytoplasm"/>
    <property type="evidence" value="ECO:0007669"/>
    <property type="project" value="UniProtKB-SubCell"/>
</dbReference>
<evidence type="ECO:0000259" key="13">
    <source>
        <dbReference type="Pfam" id="PF01593"/>
    </source>
</evidence>
<evidence type="ECO:0000256" key="12">
    <source>
        <dbReference type="SAM" id="MobiDB-lite"/>
    </source>
</evidence>
<dbReference type="Gene3D" id="1.10.3110.10">
    <property type="entry name" value="protoporphyrinogen ix oxidase, domain 3"/>
    <property type="match status" value="1"/>
</dbReference>
<dbReference type="GO" id="GO:0006783">
    <property type="term" value="P:heme biosynthetic process"/>
    <property type="evidence" value="ECO:0007669"/>
    <property type="project" value="UniProtKB-UniRule"/>
</dbReference>
<dbReference type="SUPFAM" id="SSF54373">
    <property type="entry name" value="FAD-linked reductases, C-terminal domain"/>
    <property type="match status" value="1"/>
</dbReference>
<dbReference type="UniPathway" id="UPA00252"/>
<evidence type="ECO:0000313" key="14">
    <source>
        <dbReference type="EMBL" id="ANF97111.1"/>
    </source>
</evidence>
<keyword evidence="9 11" id="KW-0560">Oxidoreductase</keyword>
<organism evidence="14 15">
    <name type="scientific">Paenibacillus bovis</name>
    <dbReference type="NCBI Taxonomy" id="1616788"/>
    <lineage>
        <taxon>Bacteria</taxon>
        <taxon>Bacillati</taxon>
        <taxon>Bacillota</taxon>
        <taxon>Bacilli</taxon>
        <taxon>Bacillales</taxon>
        <taxon>Paenibacillaceae</taxon>
        <taxon>Paenibacillus</taxon>
    </lineage>
</organism>
<reference evidence="14 15" key="2">
    <citation type="journal article" date="2016" name="Int. J. Syst. Evol. Microbiol.">
        <title>Paenibacillus bovis sp. nov., isolated from raw yak (Bos grunniens) milk.</title>
        <authorList>
            <person name="Gao C."/>
            <person name="Han J."/>
            <person name="Liu Z."/>
            <person name="Xu X."/>
            <person name="Hang F."/>
            <person name="Wu Z."/>
        </authorList>
    </citation>
    <scope>NUCLEOTIDE SEQUENCE [LARGE SCALE GENOMIC DNA]</scope>
    <source>
        <strain evidence="14 15">BD3526</strain>
    </source>
</reference>
<evidence type="ECO:0000313" key="15">
    <source>
        <dbReference type="Proteomes" id="UP000078148"/>
    </source>
</evidence>
<dbReference type="GO" id="GO:0004729">
    <property type="term" value="F:oxygen-dependent protoporphyrinogen oxidase activity"/>
    <property type="evidence" value="ECO:0007669"/>
    <property type="project" value="UniProtKB-UniRule"/>
</dbReference>
<dbReference type="STRING" id="1616788.AR543_14610"/>
<dbReference type="PANTHER" id="PTHR42923:SF3">
    <property type="entry name" value="PROTOPORPHYRINOGEN OXIDASE"/>
    <property type="match status" value="1"/>
</dbReference>
<sequence>MTPSSIRKIVVLGGGITGLSAAYYARKAADQQGIPVEITLIESSNRLGGKIHSVQTDGFLIEKGPDSFLARKQPIIDLTHDLGMNEQLVPTNPKAGSAYILHKKKLHQMPMGLVLGIPTKISPFIRTGLISPLGKARAILDMVLPARKADEDEALGDFIERRLGREVLEQMTEPLLAGIYAGDTRSLSLLSTFPQFRQMEKKHHSLIIGMARGMLRRPAGHKTIQQKNGTHAGATSPMSSTSSPVEPAAPRKSKSMFLSYQYGLSAMIRRLQEQLTMDQVQFRMEESVTQIAASDSSTLSKRGKDGSSSTEHTSRYTLTLSSGEHMNADSIICTIPAYAAAELLGDIPEIQQLNRIHYVSVANIALGYKHHQLQHEFEGTGFLVPRKENRMITACTWSSTKWKHTAPSGQTLLRTYIGRAGAEEWTSLSNEELVQAVRRDLRDLIGFDAEPDLVEISRCYRSMPQYPVGHGELMDRVRASLAAHLPDVWLCGAGYGGIGIPDCVQHGREAAEELISRWAVN</sequence>
<keyword evidence="15" id="KW-1185">Reference proteome</keyword>
<keyword evidence="10 11" id="KW-0350">Heme biosynthesis</keyword>
<evidence type="ECO:0000256" key="2">
    <source>
        <dbReference type="ARBA" id="ARBA00001974"/>
    </source>
</evidence>
<evidence type="ECO:0000256" key="3">
    <source>
        <dbReference type="ARBA" id="ARBA00004744"/>
    </source>
</evidence>
<dbReference type="PANTHER" id="PTHR42923">
    <property type="entry name" value="PROTOPORPHYRINOGEN OXIDASE"/>
    <property type="match status" value="1"/>
</dbReference>
<comment type="pathway">
    <text evidence="3 11">Porphyrin-containing compound metabolism; protoheme biosynthesis.</text>
</comment>
<dbReference type="InterPro" id="IPR004572">
    <property type="entry name" value="Protoporphyrinogen_oxidase"/>
</dbReference>
<comment type="similarity">
    <text evidence="4 11">Belongs to the protoporphyrinogen/coproporphyrinogen oxidase family. Coproporphyrinogen III oxidase subfamily.</text>
</comment>
<evidence type="ECO:0000256" key="11">
    <source>
        <dbReference type="RuleBase" id="RU364052"/>
    </source>
</evidence>
<name>A0A172ZHJ7_9BACL</name>
<dbReference type="SUPFAM" id="SSF51905">
    <property type="entry name" value="FAD/NAD(P)-binding domain"/>
    <property type="match status" value="1"/>
</dbReference>
<dbReference type="KEGG" id="pbv:AR543_14610"/>
<evidence type="ECO:0000256" key="9">
    <source>
        <dbReference type="ARBA" id="ARBA00023002"/>
    </source>
</evidence>
<dbReference type="Gene3D" id="3.50.50.60">
    <property type="entry name" value="FAD/NAD(P)-binding domain"/>
    <property type="match status" value="1"/>
</dbReference>
<proteinExistence type="inferred from homology"/>
<dbReference type="EC" id="1.3.3.15" evidence="5 11"/>
<comment type="subcellular location">
    <subcellularLocation>
        <location evidence="11">Cytoplasm</location>
    </subcellularLocation>
</comment>
<comment type="catalytic activity">
    <reaction evidence="1">
        <text>coproporphyrinogen III + 3 O2 = coproporphyrin III + 3 H2O2</text>
        <dbReference type="Rhea" id="RHEA:43436"/>
        <dbReference type="ChEBI" id="CHEBI:15379"/>
        <dbReference type="ChEBI" id="CHEBI:16240"/>
        <dbReference type="ChEBI" id="CHEBI:57309"/>
        <dbReference type="ChEBI" id="CHEBI:131725"/>
        <dbReference type="EC" id="1.3.3.15"/>
    </reaction>
    <physiologicalReaction direction="left-to-right" evidence="1">
        <dbReference type="Rhea" id="RHEA:43437"/>
    </physiologicalReaction>
</comment>
<evidence type="ECO:0000256" key="5">
    <source>
        <dbReference type="ARBA" id="ARBA00012402"/>
    </source>
</evidence>
<evidence type="ECO:0000256" key="8">
    <source>
        <dbReference type="ARBA" id="ARBA00022827"/>
    </source>
</evidence>
<gene>
    <name evidence="14" type="ORF">AR543_14610</name>
</gene>
<evidence type="ECO:0000256" key="1">
    <source>
        <dbReference type="ARBA" id="ARBA00001755"/>
    </source>
</evidence>
<dbReference type="RefSeq" id="WP_060535227.1">
    <property type="nucleotide sequence ID" value="NZ_CP013023.1"/>
</dbReference>
<dbReference type="EMBL" id="CP013023">
    <property type="protein sequence ID" value="ANF97111.1"/>
    <property type="molecule type" value="Genomic_DNA"/>
</dbReference>
<feature type="domain" description="Amine oxidase" evidence="13">
    <location>
        <begin position="16"/>
        <end position="515"/>
    </location>
</feature>
<dbReference type="NCBIfam" id="TIGR00562">
    <property type="entry name" value="proto_IX_ox"/>
    <property type="match status" value="1"/>
</dbReference>
<evidence type="ECO:0000256" key="6">
    <source>
        <dbReference type="ARBA" id="ARBA00019046"/>
    </source>
</evidence>
<evidence type="ECO:0000256" key="10">
    <source>
        <dbReference type="ARBA" id="ARBA00023133"/>
    </source>
</evidence>
<dbReference type="InterPro" id="IPR050464">
    <property type="entry name" value="Zeta_carotene_desat/Oxidored"/>
</dbReference>
<feature type="region of interest" description="Disordered" evidence="12">
    <location>
        <begin position="291"/>
        <end position="315"/>
    </location>
</feature>
<reference evidence="15" key="1">
    <citation type="submission" date="2015-10" db="EMBL/GenBank/DDBJ databases">
        <title>Genome of Paenibacillus bovis sp. nov.</title>
        <authorList>
            <person name="Wu Z."/>
            <person name="Gao C."/>
            <person name="Liu Z."/>
            <person name="Zheng H."/>
        </authorList>
    </citation>
    <scope>NUCLEOTIDE SEQUENCE [LARGE SCALE GENOMIC DNA]</scope>
    <source>
        <strain evidence="15">BD3526</strain>
    </source>
</reference>
<accession>A0A172ZHJ7</accession>
<dbReference type="Pfam" id="PF01593">
    <property type="entry name" value="Amino_oxidase"/>
    <property type="match status" value="1"/>
</dbReference>
<dbReference type="AlphaFoldDB" id="A0A172ZHJ7"/>
<dbReference type="Gene3D" id="3.90.660.20">
    <property type="entry name" value="Protoporphyrinogen oxidase, mitochondrial, domain 2"/>
    <property type="match status" value="1"/>
</dbReference>
<dbReference type="InterPro" id="IPR002937">
    <property type="entry name" value="Amino_oxidase"/>
</dbReference>
<protein>
    <recommendedName>
        <fullName evidence="6 11">Coproporphyrinogen III oxidase</fullName>
        <ecNumber evidence="5 11">1.3.3.15</ecNumber>
    </recommendedName>
</protein>
<evidence type="ECO:0000256" key="4">
    <source>
        <dbReference type="ARBA" id="ARBA00008310"/>
    </source>
</evidence>
<keyword evidence="8 11" id="KW-0274">FAD</keyword>
<evidence type="ECO:0000256" key="7">
    <source>
        <dbReference type="ARBA" id="ARBA00022630"/>
    </source>
</evidence>
<dbReference type="Proteomes" id="UP000078148">
    <property type="component" value="Chromosome"/>
</dbReference>
<comment type="function">
    <text evidence="11">Involved in coproporphyrin-dependent heme b biosynthesis. Catalyzes the oxidation of coproporphyrinogen III to coproporphyrin III.</text>
</comment>
<dbReference type="OrthoDB" id="9805195at2"/>
<dbReference type="InterPro" id="IPR036188">
    <property type="entry name" value="FAD/NAD-bd_sf"/>
</dbReference>
<keyword evidence="7 11" id="KW-0285">Flavoprotein</keyword>
<feature type="region of interest" description="Disordered" evidence="12">
    <location>
        <begin position="221"/>
        <end position="250"/>
    </location>
</feature>
<keyword evidence="11" id="KW-0963">Cytoplasm</keyword>